<organism evidence="1">
    <name type="scientific">viral metagenome</name>
    <dbReference type="NCBI Taxonomy" id="1070528"/>
    <lineage>
        <taxon>unclassified sequences</taxon>
        <taxon>metagenomes</taxon>
        <taxon>organismal metagenomes</taxon>
    </lineage>
</organism>
<dbReference type="AlphaFoldDB" id="A0A6C0KY17"/>
<evidence type="ECO:0000313" key="1">
    <source>
        <dbReference type="EMBL" id="QHU22855.1"/>
    </source>
</evidence>
<proteinExistence type="predicted"/>
<sequence>MYQQQTFANSLIQASVDANNKQRLRFIECKEKTAQERVDKIQFLTDVYFEDVNKRLMQAATEGENMYALVPFYVEHFQVSKELEELGVFIGYPNEIANRWLNHMADPESKFLSNPSLNWSGLGFEIQQRFEGIKLKYPGEKAKDGKEIFYIKFSWNRDMRYWSKYEGVLKVHKQDVREKEEFVFKIPQKEETMPDGYRTSYRTSPSIVSERFDNSERAAKEFDNALVAIGLKPLNFPDENPPALYFKIDDQGNVFLQARPKPGEKIDLNSLSMEEWDKLYKDACERGVSEGKASMLKSYLCGLIEEQRQEFEKGEAEVMTSSILDIRVPSLSSCAPARK</sequence>
<dbReference type="EMBL" id="MN741018">
    <property type="protein sequence ID" value="QHU22855.1"/>
    <property type="molecule type" value="Genomic_DNA"/>
</dbReference>
<reference evidence="1" key="1">
    <citation type="journal article" date="2020" name="Nature">
        <title>Giant virus diversity and host interactions through global metagenomics.</title>
        <authorList>
            <person name="Schulz F."/>
            <person name="Roux S."/>
            <person name="Paez-Espino D."/>
            <person name="Jungbluth S."/>
            <person name="Walsh D.A."/>
            <person name="Denef V.J."/>
            <person name="McMahon K.D."/>
            <person name="Konstantinidis K.T."/>
            <person name="Eloe-Fadrosh E.A."/>
            <person name="Kyrpides N.C."/>
            <person name="Woyke T."/>
        </authorList>
    </citation>
    <scope>NUCLEOTIDE SEQUENCE</scope>
    <source>
        <strain evidence="1">GVMAG-S-ERX555907-63</strain>
    </source>
</reference>
<name>A0A6C0KY17_9ZZZZ</name>
<protein>
    <submittedName>
        <fullName evidence="1">Uncharacterized protein</fullName>
    </submittedName>
</protein>
<accession>A0A6C0KY17</accession>